<organism evidence="2 3">
    <name type="scientific">Sphaerotilus uruguayifluvii</name>
    <dbReference type="NCBI Taxonomy" id="2735897"/>
    <lineage>
        <taxon>Bacteria</taxon>
        <taxon>Pseudomonadati</taxon>
        <taxon>Pseudomonadota</taxon>
        <taxon>Betaproteobacteria</taxon>
        <taxon>Burkholderiales</taxon>
        <taxon>Sphaerotilaceae</taxon>
        <taxon>Sphaerotilus</taxon>
    </lineage>
</organism>
<feature type="compositionally biased region" description="Low complexity" evidence="1">
    <location>
        <begin position="55"/>
        <end position="80"/>
    </location>
</feature>
<proteinExistence type="predicted"/>
<dbReference type="Proteomes" id="UP001516061">
    <property type="component" value="Unassembled WGS sequence"/>
</dbReference>
<reference evidence="2 3" key="1">
    <citation type="submission" date="2020-05" db="EMBL/GenBank/DDBJ databases">
        <title>Genomic Encyclopedia of Type Strains, Phase IV (KMG-V): Genome sequencing to study the core and pangenomes of soil and plant-associated prokaryotes.</title>
        <authorList>
            <person name="Whitman W."/>
        </authorList>
    </citation>
    <scope>NUCLEOTIDE SEQUENCE [LARGE SCALE GENOMIC DNA]</scope>
    <source>
        <strain evidence="2 3">C29</strain>
    </source>
</reference>
<evidence type="ECO:0000313" key="3">
    <source>
        <dbReference type="Proteomes" id="UP001516061"/>
    </source>
</evidence>
<dbReference type="EMBL" id="JABSNM010000026">
    <property type="protein sequence ID" value="NRT58292.1"/>
    <property type="molecule type" value="Genomic_DNA"/>
</dbReference>
<accession>A0ABX2G7J4</accession>
<evidence type="ECO:0000256" key="1">
    <source>
        <dbReference type="SAM" id="MobiDB-lite"/>
    </source>
</evidence>
<evidence type="ECO:0000313" key="2">
    <source>
        <dbReference type="EMBL" id="NRT58292.1"/>
    </source>
</evidence>
<name>A0ABX2G7J4_9BURK</name>
<dbReference type="PIRSF" id="PIRSF032131">
    <property type="entry name" value="UCP032131"/>
    <property type="match status" value="1"/>
</dbReference>
<feature type="region of interest" description="Disordered" evidence="1">
    <location>
        <begin position="53"/>
        <end position="91"/>
    </location>
</feature>
<dbReference type="InterPro" id="IPR009562">
    <property type="entry name" value="DUF1178"/>
</dbReference>
<evidence type="ECO:0008006" key="4">
    <source>
        <dbReference type="Google" id="ProtNLM"/>
    </source>
</evidence>
<dbReference type="RefSeq" id="WP_173807319.1">
    <property type="nucleotide sequence ID" value="NZ_JABSNM010000026.1"/>
</dbReference>
<comment type="caution">
    <text evidence="2">The sequence shown here is derived from an EMBL/GenBank/DDBJ whole genome shotgun (WGS) entry which is preliminary data.</text>
</comment>
<dbReference type="Pfam" id="PF06676">
    <property type="entry name" value="DUF1178"/>
    <property type="match status" value="1"/>
</dbReference>
<protein>
    <recommendedName>
        <fullName evidence="4">DUF1178 family protein</fullName>
    </recommendedName>
</protein>
<sequence length="165" mass="17765">MKVFDLQCVAGHGFEGWFGSEEDYQSQCARGLLSCPLCGTAEVVRLPSAPRLNLSTSTSASSSRTEGRAPASRPAVAPASHPAPAPTPEQQQAEAIFLQAVRHVLAHTEDVGSRFAEEARRIHHGDAETRGIRGQATPEERRELREEGIEVFALSVPEGLKGPLQ</sequence>
<gene>
    <name evidence="2" type="ORF">HNQ01_004059</name>
</gene>
<feature type="region of interest" description="Disordered" evidence="1">
    <location>
        <begin position="123"/>
        <end position="142"/>
    </location>
</feature>
<keyword evidence="3" id="KW-1185">Reference proteome</keyword>